<dbReference type="SUPFAM" id="SSF52540">
    <property type="entry name" value="P-loop containing nucleoside triphosphate hydrolases"/>
    <property type="match status" value="1"/>
</dbReference>
<dbReference type="PANTHER" id="PTHR47691">
    <property type="entry name" value="REGULATOR-RELATED"/>
    <property type="match status" value="1"/>
</dbReference>
<dbReference type="RefSeq" id="WP_070319155.1">
    <property type="nucleotide sequence ID" value="NZ_JAUSVM010000001.1"/>
</dbReference>
<keyword evidence="3" id="KW-1185">Reference proteome</keyword>
<proteinExistence type="predicted"/>
<evidence type="ECO:0000313" key="3">
    <source>
        <dbReference type="Proteomes" id="UP001240250"/>
    </source>
</evidence>
<sequence length="845" mass="85870">MTSPVVPGDPRGWDDLTSALRALRAHAGSPSFAQLVQRVERVRAARGVPAGERRPGRVTVYDVFRDGRARLDVELVADVVRALGGGEDDVRAWRAAHAAVAGRAADARPAASPAAAPRTTLRPLPDEPAALTGRAAEVDALTTAWDAGRVAVVTGMPGVGKSALAHGAARTWAAGTSRPVLVVPTPGDGVEARDLLADLVAAPGASSAGASSAGAVPTGAQPAEVRTGDATPVPRGLLLVEDVPDADVVTAVADAASGWALVVTSRRALPEVAGVHVRVEPLPPDAAVALIAAVAGPERVAAEPDAARRVATACEGLPLALVVAAGRIAGQESWSLADHARRIEASAHALPALDTAYDALAPDEARVLRRVALVPAPLPPVCVALLVGADERSVRDVLSGLDDVHLVRTGADGAVHLHALVRRYARERADAVDAHSDVVAAVGRLGAWLAERAAARVAVVAPHAADTPATRDEAADDAAVAAAHAWLETHRAVCVAAAPLAADLGLTDVAQGLSDALGPWFDMVARWRDALVVHGAAATGGDPAAVARACRDLGRAHERLGHYDEALAQLVRAAESGHDARPGQTFNRVGNVEKRLGRLDAAAAAYARAEDAARHGGDAVSEGRAIGNRADTLRLLGRYDEACDGYARALALSERVGDRNNAGIVRLNHATLLETLGDLPRARTVLGAALDDARAMGDASLEAAVRTALASVDLTAGDPHAAVAQVRAALAGRADLEAAVGAEARALLGRALVATGDVDAGRRELLAALAAGRAARVLLVQGTAAHALGTLDLAAGRADDAEAWFAFALDVGTRIGVAADVTAARDGLAAVAALRGGGAGAEPSA</sequence>
<reference evidence="2 3" key="1">
    <citation type="submission" date="2023-07" db="EMBL/GenBank/DDBJ databases">
        <title>Sequencing the genomes of 1000 actinobacteria strains.</title>
        <authorList>
            <person name="Klenk H.-P."/>
        </authorList>
    </citation>
    <scope>NUCLEOTIDE SEQUENCE [LARGE SCALE GENOMIC DNA]</scope>
    <source>
        <strain evidence="2 3">DSM 14785</strain>
    </source>
</reference>
<feature type="compositionally biased region" description="Low complexity" evidence="1">
    <location>
        <begin position="206"/>
        <end position="220"/>
    </location>
</feature>
<dbReference type="InterPro" id="IPR019734">
    <property type="entry name" value="TPR_rpt"/>
</dbReference>
<dbReference type="EMBL" id="JAUSVM010000001">
    <property type="protein sequence ID" value="MDQ0425166.1"/>
    <property type="molecule type" value="Genomic_DNA"/>
</dbReference>
<dbReference type="Proteomes" id="UP001240250">
    <property type="component" value="Unassembled WGS sequence"/>
</dbReference>
<protein>
    <submittedName>
        <fullName evidence="2">Tetratricopeptide (TPR) repeat protein</fullName>
    </submittedName>
</protein>
<evidence type="ECO:0000313" key="2">
    <source>
        <dbReference type="EMBL" id="MDQ0425166.1"/>
    </source>
</evidence>
<dbReference type="SUPFAM" id="SSF48452">
    <property type="entry name" value="TPR-like"/>
    <property type="match status" value="1"/>
</dbReference>
<gene>
    <name evidence="2" type="ORF">JO380_001547</name>
</gene>
<evidence type="ECO:0000256" key="1">
    <source>
        <dbReference type="SAM" id="MobiDB-lite"/>
    </source>
</evidence>
<dbReference type="Gene3D" id="1.25.40.10">
    <property type="entry name" value="Tetratricopeptide repeat domain"/>
    <property type="match status" value="1"/>
</dbReference>
<dbReference type="InterPro" id="IPR011990">
    <property type="entry name" value="TPR-like_helical_dom_sf"/>
</dbReference>
<name>A0ABU0GKC3_9CELL</name>
<dbReference type="PANTHER" id="PTHR47691:SF3">
    <property type="entry name" value="HTH-TYPE TRANSCRIPTIONAL REGULATOR RV0890C-RELATED"/>
    <property type="match status" value="1"/>
</dbReference>
<dbReference type="SMART" id="SM00028">
    <property type="entry name" value="TPR"/>
    <property type="match status" value="3"/>
</dbReference>
<organism evidence="2 3">
    <name type="scientific">Cellulomonas iranensis</name>
    <dbReference type="NCBI Taxonomy" id="76862"/>
    <lineage>
        <taxon>Bacteria</taxon>
        <taxon>Bacillati</taxon>
        <taxon>Actinomycetota</taxon>
        <taxon>Actinomycetes</taxon>
        <taxon>Micrococcales</taxon>
        <taxon>Cellulomonadaceae</taxon>
        <taxon>Cellulomonas</taxon>
    </lineage>
</organism>
<feature type="region of interest" description="Disordered" evidence="1">
    <location>
        <begin position="206"/>
        <end position="228"/>
    </location>
</feature>
<comment type="caution">
    <text evidence="2">The sequence shown here is derived from an EMBL/GenBank/DDBJ whole genome shotgun (WGS) entry which is preliminary data.</text>
</comment>
<dbReference type="Gene3D" id="3.40.50.300">
    <property type="entry name" value="P-loop containing nucleotide triphosphate hydrolases"/>
    <property type="match status" value="1"/>
</dbReference>
<accession>A0ABU0GKC3</accession>
<dbReference type="Pfam" id="PF13424">
    <property type="entry name" value="TPR_12"/>
    <property type="match status" value="1"/>
</dbReference>
<dbReference type="InterPro" id="IPR027417">
    <property type="entry name" value="P-loop_NTPase"/>
</dbReference>